<evidence type="ECO:0000313" key="12">
    <source>
        <dbReference type="EMBL" id="MDQ0275369.1"/>
    </source>
</evidence>
<dbReference type="RefSeq" id="WP_023054980.1">
    <property type="nucleotide sequence ID" value="NZ_JAUSTN010000007.1"/>
</dbReference>
<evidence type="ECO:0000256" key="1">
    <source>
        <dbReference type="ARBA" id="ARBA00000642"/>
    </source>
</evidence>
<keyword evidence="9 11" id="KW-0413">Isomerase</keyword>
<comment type="catalytic activity">
    <reaction evidence="11">
        <text>D-glyceraldehyde 3-phosphate = dihydroxyacetone phosphate</text>
        <dbReference type="Rhea" id="RHEA:18585"/>
        <dbReference type="ChEBI" id="CHEBI:57642"/>
        <dbReference type="ChEBI" id="CHEBI:59776"/>
        <dbReference type="EC" id="5.3.1.1"/>
    </reaction>
</comment>
<feature type="active site" description="Proton acceptor" evidence="11">
    <location>
        <position position="559"/>
    </location>
</feature>
<evidence type="ECO:0000256" key="3">
    <source>
        <dbReference type="ARBA" id="ARBA00022432"/>
    </source>
</evidence>
<dbReference type="HAMAP" id="MF_00145">
    <property type="entry name" value="Phosphoglyc_kinase"/>
    <property type="match status" value="1"/>
</dbReference>
<comment type="subunit">
    <text evidence="11">Homodimer.</text>
</comment>
<dbReference type="GO" id="GO:0004807">
    <property type="term" value="F:triose-phosphate isomerase activity"/>
    <property type="evidence" value="ECO:0007669"/>
    <property type="project" value="UniProtKB-EC"/>
</dbReference>
<protein>
    <recommendedName>
        <fullName evidence="10 11">Multifunctional fusion protein</fullName>
    </recommendedName>
    <domain>
        <recommendedName>
            <fullName evidence="11">Triosephosphate isomerase</fullName>
            <shortName evidence="11">TIM</shortName>
            <shortName evidence="11">TPI</shortName>
            <ecNumber evidence="11">5.3.1.1</ecNumber>
        </recommendedName>
        <alternativeName>
            <fullName evidence="11">Triose-phosphate isomerase</fullName>
        </alternativeName>
    </domain>
    <domain>
        <recommendedName>
            <fullName evidence="10">Phosphoglycerate kinase</fullName>
            <ecNumber evidence="10">2.7.2.3</ecNumber>
        </recommendedName>
    </domain>
</protein>
<dbReference type="SUPFAM" id="SSF51351">
    <property type="entry name" value="Triosephosphate isomerase (TIM)"/>
    <property type="match status" value="1"/>
</dbReference>
<feature type="binding site" evidence="10">
    <location>
        <begin position="21"/>
        <end position="23"/>
    </location>
    <ligand>
        <name>substrate</name>
    </ligand>
</feature>
<dbReference type="HAMAP" id="MF_00147_B">
    <property type="entry name" value="TIM_B"/>
    <property type="match status" value="1"/>
</dbReference>
<name>A0ABU0AVZ0_9FIRM</name>
<feature type="binding site" evidence="11">
    <location>
        <begin position="406"/>
        <end position="408"/>
    </location>
    <ligand>
        <name>substrate</name>
    </ligand>
</feature>
<feature type="binding site" evidence="11">
    <location>
        <position position="565"/>
    </location>
    <ligand>
        <name>substrate</name>
    </ligand>
</feature>
<dbReference type="EC" id="2.7.2.3" evidence="10"/>
<dbReference type="InterPro" id="IPR022896">
    <property type="entry name" value="TrioseP_Isoase_bac/euk"/>
</dbReference>
<dbReference type="PROSITE" id="PS00171">
    <property type="entry name" value="TIM_1"/>
    <property type="match status" value="1"/>
</dbReference>
<sequence length="641" mass="70401">MNKKTVRDFDLKGKRVLVRVDFNVPMEDGKITDDNRIVQSLKTINYLLERGAKVILMSHLGRPKGKPNQEMSLGPVAKRLSELLNKEVFFFKSDRVVDQDVKNKVASLKDGQVALLENTRFVEGEEKNSEEFAKELASLGDIYINDAFGTSHRAHASNVGVSKFLPSGIGFLLEKEVVYLSNTIANPERPFVAILGGKKVSDKIGVIENLLNVCDKIIIVGGMAYTFLKSMGLEIGNSIVEDDKLDLARQLMASAIEKNVELILPSDILITDEIKAGANTKFVSRDEIPQDGDGVDIGPESIKNIKNVLKDAKTVIWNGPCGIFEIEDFSKGTFALAEILANLKDATTIIGGGDSAHAIELAELSDKMTHISTGGGASLELMEGKILPGLAAIEDKNSRQALIAGNWKMNKSPSEAESMIEELLKIDLDKEVEALIAPPFTAIDRVSKLLKDSDIKVGAQNVNENEDGAYTGEISISMLKDLNVKYVIVGHSERRNYYKESNQLVNAKAEKVLEGGMTPIICLGESQKERLENRHFEVVGEELKESVKNLKGNFVIAYEPIWAIGTGNTCSSQDAQDMCKFIRESLTSINRDYENTRILYGGSVKPENIKELMNKEDIDGALVGGASLKASDFAKLVNFRK</sequence>
<dbReference type="Pfam" id="PF00121">
    <property type="entry name" value="TIM"/>
    <property type="match status" value="1"/>
</dbReference>
<feature type="binding site" evidence="10">
    <location>
        <position position="36"/>
    </location>
    <ligand>
        <name>substrate</name>
    </ligand>
</feature>
<evidence type="ECO:0000313" key="13">
    <source>
        <dbReference type="Proteomes" id="UP001236559"/>
    </source>
</evidence>
<evidence type="ECO:0000256" key="4">
    <source>
        <dbReference type="ARBA" id="ARBA00022679"/>
    </source>
</evidence>
<keyword evidence="7 10" id="KW-0067">ATP-binding</keyword>
<feature type="binding site" evidence="11">
    <location>
        <position position="603"/>
    </location>
    <ligand>
        <name>substrate</name>
    </ligand>
</feature>
<comment type="catalytic activity">
    <reaction evidence="1 10">
        <text>(2R)-3-phosphoglycerate + ATP = (2R)-3-phospho-glyceroyl phosphate + ADP</text>
        <dbReference type="Rhea" id="RHEA:14801"/>
        <dbReference type="ChEBI" id="CHEBI:30616"/>
        <dbReference type="ChEBI" id="CHEBI:57604"/>
        <dbReference type="ChEBI" id="CHEBI:58272"/>
        <dbReference type="ChEBI" id="CHEBI:456216"/>
        <dbReference type="EC" id="2.7.2.3"/>
    </reaction>
</comment>
<dbReference type="NCBIfam" id="TIGR00419">
    <property type="entry name" value="tim"/>
    <property type="match status" value="1"/>
</dbReference>
<dbReference type="PROSITE" id="PS00111">
    <property type="entry name" value="PGLYCERATE_KINASE"/>
    <property type="match status" value="1"/>
</dbReference>
<feature type="binding site" evidence="11">
    <location>
        <begin position="624"/>
        <end position="625"/>
    </location>
    <ligand>
        <name>substrate</name>
    </ligand>
</feature>
<comment type="similarity">
    <text evidence="11">Belongs to the triosephosphate isomerase family.</text>
</comment>
<feature type="binding site" evidence="10">
    <location>
        <position position="325"/>
    </location>
    <ligand>
        <name>ATP</name>
        <dbReference type="ChEBI" id="CHEBI:30616"/>
    </ligand>
</feature>
<comment type="pathway">
    <text evidence="11">Carbohydrate biosynthesis; gluconeogenesis.</text>
</comment>
<dbReference type="CDD" id="cd00318">
    <property type="entry name" value="Phosphoglycerate_kinase"/>
    <property type="match status" value="1"/>
</dbReference>
<keyword evidence="5 10" id="KW-0547">Nucleotide-binding</keyword>
<dbReference type="SUPFAM" id="SSF53748">
    <property type="entry name" value="Phosphoglycerate kinase"/>
    <property type="match status" value="1"/>
</dbReference>
<evidence type="ECO:0000256" key="8">
    <source>
        <dbReference type="ARBA" id="ARBA00023152"/>
    </source>
</evidence>
<comment type="subcellular location">
    <subcellularLocation>
        <location evidence="10">Cytoplasm</location>
    </subcellularLocation>
</comment>
<feature type="binding site" evidence="10">
    <location>
        <position position="153"/>
    </location>
    <ligand>
        <name>substrate</name>
    </ligand>
</feature>
<comment type="similarity">
    <text evidence="10">Belongs to the phosphoglycerate kinase family.</text>
</comment>
<evidence type="ECO:0000256" key="6">
    <source>
        <dbReference type="ARBA" id="ARBA00022777"/>
    </source>
</evidence>
<accession>A0ABU0AVZ0</accession>
<dbReference type="NCBIfam" id="NF010569">
    <property type="entry name" value="PRK13962.1"/>
    <property type="match status" value="1"/>
</dbReference>
<feature type="binding site" evidence="10">
    <location>
        <position position="120"/>
    </location>
    <ligand>
        <name>substrate</name>
    </ligand>
</feature>
<evidence type="ECO:0000256" key="2">
    <source>
        <dbReference type="ARBA" id="ARBA00004838"/>
    </source>
</evidence>
<feature type="binding site" evidence="10">
    <location>
        <position position="294"/>
    </location>
    <ligand>
        <name>ATP</name>
        <dbReference type="ChEBI" id="CHEBI:30616"/>
    </ligand>
</feature>
<keyword evidence="13" id="KW-1185">Reference proteome</keyword>
<comment type="pathway">
    <text evidence="11">Carbohydrate degradation; glycolysis; D-glyceraldehyde 3-phosphate from glycerone phosphate: step 1/1.</text>
</comment>
<dbReference type="EC" id="5.3.1.1" evidence="11"/>
<dbReference type="Gene3D" id="3.20.20.70">
    <property type="entry name" value="Aldolase class I"/>
    <property type="match status" value="1"/>
</dbReference>
<evidence type="ECO:0000256" key="10">
    <source>
        <dbReference type="HAMAP-Rule" id="MF_00145"/>
    </source>
</evidence>
<comment type="subunit">
    <text evidence="10">Monomer.</text>
</comment>
<dbReference type="InterPro" id="IPR013785">
    <property type="entry name" value="Aldolase_TIM"/>
</dbReference>
<dbReference type="PROSITE" id="PS51440">
    <property type="entry name" value="TIM_2"/>
    <property type="match status" value="1"/>
</dbReference>
<dbReference type="Gene3D" id="3.40.50.1260">
    <property type="entry name" value="Phosphoglycerate kinase, N-terminal domain"/>
    <property type="match status" value="2"/>
</dbReference>
<feature type="binding site" evidence="10">
    <location>
        <begin position="352"/>
        <end position="355"/>
    </location>
    <ligand>
        <name>ATP</name>
        <dbReference type="ChEBI" id="CHEBI:30616"/>
    </ligand>
</feature>
<dbReference type="EMBL" id="JAUSTN010000007">
    <property type="protein sequence ID" value="MDQ0275369.1"/>
    <property type="molecule type" value="Genomic_DNA"/>
</dbReference>
<evidence type="ECO:0000256" key="9">
    <source>
        <dbReference type="ARBA" id="ARBA00023235"/>
    </source>
</evidence>
<dbReference type="PANTHER" id="PTHR11406">
    <property type="entry name" value="PHOSPHOGLYCERATE KINASE"/>
    <property type="match status" value="1"/>
</dbReference>
<feature type="binding site" evidence="10">
    <location>
        <begin position="59"/>
        <end position="62"/>
    </location>
    <ligand>
        <name>substrate</name>
    </ligand>
</feature>
<dbReference type="InterPro" id="IPR020861">
    <property type="entry name" value="Triosephosphate_isomerase_AS"/>
</dbReference>
<keyword evidence="8 10" id="KW-0324">Glycolysis</keyword>
<feature type="binding site" evidence="10">
    <location>
        <position position="203"/>
    </location>
    <ligand>
        <name>ATP</name>
        <dbReference type="ChEBI" id="CHEBI:30616"/>
    </ligand>
</feature>
<dbReference type="PANTHER" id="PTHR11406:SF23">
    <property type="entry name" value="PHOSPHOGLYCERATE KINASE 1, CHLOROPLASTIC-RELATED"/>
    <property type="match status" value="1"/>
</dbReference>
<keyword evidence="4 10" id="KW-0808">Transferase</keyword>
<dbReference type="InterPro" id="IPR015824">
    <property type="entry name" value="Phosphoglycerate_kinase_N"/>
</dbReference>
<proteinExistence type="inferred from homology"/>
<organism evidence="12 13">
    <name type="scientific">Peptoniphilus koenoeneniae</name>
    <dbReference type="NCBI Taxonomy" id="507751"/>
    <lineage>
        <taxon>Bacteria</taxon>
        <taxon>Bacillati</taxon>
        <taxon>Bacillota</taxon>
        <taxon>Tissierellia</taxon>
        <taxon>Tissierellales</taxon>
        <taxon>Peptoniphilaceae</taxon>
        <taxon>Peptoniphilus</taxon>
    </lineage>
</organism>
<reference evidence="12 13" key="1">
    <citation type="submission" date="2023-07" db="EMBL/GenBank/DDBJ databases">
        <title>Genomic Encyclopedia of Type Strains, Phase IV (KMG-IV): sequencing the most valuable type-strain genomes for metagenomic binning, comparative biology and taxonomic classification.</title>
        <authorList>
            <person name="Goeker M."/>
        </authorList>
    </citation>
    <scope>NUCLEOTIDE SEQUENCE [LARGE SCALE GENOMIC DNA]</scope>
    <source>
        <strain evidence="12 13">DSM 22616</strain>
    </source>
</reference>
<comment type="pathway">
    <text evidence="2 10">Carbohydrate degradation; glycolysis; pyruvate from D-glyceraldehyde 3-phosphate: step 2/5.</text>
</comment>
<comment type="caution">
    <text evidence="12">The sequence shown here is derived from an EMBL/GenBank/DDBJ whole genome shotgun (WGS) entry which is preliminary data.</text>
</comment>
<comment type="function">
    <text evidence="11">Involved in the gluconeogenesis. Catalyzes stereospecifically the conversion of dihydroxyacetone phosphate (DHAP) to D-glyceraldehyde-3-phosphate (G3P).</text>
</comment>
<gene>
    <name evidence="10" type="primary">pgk</name>
    <name evidence="11" type="synonym">tpiA</name>
    <name evidence="12" type="ORF">J2S72_001396</name>
</gene>
<dbReference type="InterPro" id="IPR015911">
    <property type="entry name" value="Phosphoglycerate_kinase_CS"/>
</dbReference>
<dbReference type="InterPro" id="IPR035990">
    <property type="entry name" value="TIM_sf"/>
</dbReference>
<evidence type="ECO:0000256" key="11">
    <source>
        <dbReference type="HAMAP-Rule" id="MF_00147"/>
    </source>
</evidence>
<dbReference type="InterPro" id="IPR001576">
    <property type="entry name" value="Phosphoglycerate_kinase"/>
</dbReference>
<dbReference type="PRINTS" id="PR00477">
    <property type="entry name" value="PHGLYCKINASE"/>
</dbReference>
<dbReference type="CDD" id="cd00311">
    <property type="entry name" value="TIM"/>
    <property type="match status" value="1"/>
</dbReference>
<dbReference type="Pfam" id="PF00162">
    <property type="entry name" value="PGK"/>
    <property type="match status" value="1"/>
</dbReference>
<keyword evidence="3 11" id="KW-0312">Gluconeogenesis</keyword>
<keyword evidence="6 10" id="KW-0418">Kinase</keyword>
<dbReference type="Proteomes" id="UP001236559">
    <property type="component" value="Unassembled WGS sequence"/>
</dbReference>
<evidence type="ECO:0000256" key="7">
    <source>
        <dbReference type="ARBA" id="ARBA00022840"/>
    </source>
</evidence>
<dbReference type="InterPro" id="IPR000652">
    <property type="entry name" value="Triosephosphate_isomerase"/>
</dbReference>
<feature type="active site" description="Electrophile" evidence="11">
    <location>
        <position position="491"/>
    </location>
</feature>
<evidence type="ECO:0000256" key="5">
    <source>
        <dbReference type="ARBA" id="ARBA00022741"/>
    </source>
</evidence>
<keyword evidence="10" id="KW-0963">Cytoplasm</keyword>
<dbReference type="InterPro" id="IPR036043">
    <property type="entry name" value="Phosphoglycerate_kinase_sf"/>
</dbReference>